<evidence type="ECO:0000259" key="8">
    <source>
        <dbReference type="PROSITE" id="PS51194"/>
    </source>
</evidence>
<keyword evidence="3" id="KW-0347">Helicase</keyword>
<dbReference type="GO" id="GO:0008094">
    <property type="term" value="F:ATP-dependent activity, acting on DNA"/>
    <property type="evidence" value="ECO:0007669"/>
    <property type="project" value="TreeGrafter"/>
</dbReference>
<keyword evidence="1" id="KW-0547">Nucleotide-binding</keyword>
<dbReference type="GO" id="GO:0005634">
    <property type="term" value="C:nucleus"/>
    <property type="evidence" value="ECO:0007669"/>
    <property type="project" value="TreeGrafter"/>
</dbReference>
<evidence type="ECO:0000259" key="7">
    <source>
        <dbReference type="PROSITE" id="PS51192"/>
    </source>
</evidence>
<dbReference type="SUPFAM" id="SSF57850">
    <property type="entry name" value="RING/U-box"/>
    <property type="match status" value="1"/>
</dbReference>
<keyword evidence="5" id="KW-0863">Zinc-finger</keyword>
<keyword evidence="2" id="KW-0378">Hydrolase</keyword>
<dbReference type="GO" id="GO:0016787">
    <property type="term" value="F:hydrolase activity"/>
    <property type="evidence" value="ECO:0007669"/>
    <property type="project" value="UniProtKB-KW"/>
</dbReference>
<dbReference type="InterPro" id="IPR001650">
    <property type="entry name" value="Helicase_C-like"/>
</dbReference>
<dbReference type="AlphaFoldDB" id="G0QWX3"/>
<dbReference type="GO" id="GO:0004386">
    <property type="term" value="F:helicase activity"/>
    <property type="evidence" value="ECO:0007669"/>
    <property type="project" value="UniProtKB-KW"/>
</dbReference>
<gene>
    <name evidence="9" type="ORF">IMG5_136090</name>
</gene>
<feature type="domain" description="Helicase ATP-binding" evidence="7">
    <location>
        <begin position="62"/>
        <end position="231"/>
    </location>
</feature>
<dbReference type="OMA" id="MYEWERI"/>
<dbReference type="OrthoDB" id="448448at2759"/>
<reference evidence="9 10" key="1">
    <citation type="submission" date="2011-07" db="EMBL/GenBank/DDBJ databases">
        <authorList>
            <person name="Coyne R."/>
            <person name="Brami D."/>
            <person name="Johnson J."/>
            <person name="Hostetler J."/>
            <person name="Hannick L."/>
            <person name="Clark T."/>
            <person name="Cassidy-Hanley D."/>
            <person name="Inman J."/>
        </authorList>
    </citation>
    <scope>NUCLEOTIDE SEQUENCE [LARGE SCALE GENOMIC DNA]</scope>
    <source>
        <strain evidence="9 10">G5</strain>
    </source>
</reference>
<dbReference type="GO" id="GO:0008270">
    <property type="term" value="F:zinc ion binding"/>
    <property type="evidence" value="ECO:0007669"/>
    <property type="project" value="UniProtKB-KW"/>
</dbReference>
<dbReference type="InterPro" id="IPR013083">
    <property type="entry name" value="Znf_RING/FYVE/PHD"/>
</dbReference>
<evidence type="ECO:0000259" key="6">
    <source>
        <dbReference type="PROSITE" id="PS50089"/>
    </source>
</evidence>
<dbReference type="PROSITE" id="PS51194">
    <property type="entry name" value="HELICASE_CTER"/>
    <property type="match status" value="1"/>
</dbReference>
<dbReference type="InterPro" id="IPR000330">
    <property type="entry name" value="SNF2_N"/>
</dbReference>
<protein>
    <submittedName>
        <fullName evidence="9">Uncharacterized protein</fullName>
    </submittedName>
</protein>
<feature type="domain" description="Helicase C-terminal" evidence="8">
    <location>
        <begin position="489"/>
        <end position="656"/>
    </location>
</feature>
<evidence type="ECO:0000313" key="10">
    <source>
        <dbReference type="Proteomes" id="UP000008983"/>
    </source>
</evidence>
<keyword evidence="10" id="KW-1185">Reference proteome</keyword>
<keyword evidence="5" id="KW-0862">Zinc</keyword>
<evidence type="ECO:0000313" key="9">
    <source>
        <dbReference type="EMBL" id="EGR30279.1"/>
    </source>
</evidence>
<dbReference type="PROSITE" id="PS51192">
    <property type="entry name" value="HELICASE_ATP_BIND_1"/>
    <property type="match status" value="1"/>
</dbReference>
<dbReference type="Pfam" id="PF00176">
    <property type="entry name" value="SNF2-rel_dom"/>
    <property type="match status" value="1"/>
</dbReference>
<evidence type="ECO:0000256" key="1">
    <source>
        <dbReference type="ARBA" id="ARBA00022741"/>
    </source>
</evidence>
<dbReference type="InterPro" id="IPR050628">
    <property type="entry name" value="SNF2_RAD54_helicase_TF"/>
</dbReference>
<evidence type="ECO:0000256" key="3">
    <source>
        <dbReference type="ARBA" id="ARBA00022806"/>
    </source>
</evidence>
<dbReference type="RefSeq" id="XP_004031866.1">
    <property type="nucleotide sequence ID" value="XM_004031818.1"/>
</dbReference>
<keyword evidence="5" id="KW-0479">Metal-binding</keyword>
<keyword evidence="4" id="KW-0067">ATP-binding</keyword>
<proteinExistence type="predicted"/>
<evidence type="ECO:0000256" key="2">
    <source>
        <dbReference type="ARBA" id="ARBA00022801"/>
    </source>
</evidence>
<dbReference type="InterPro" id="IPR038718">
    <property type="entry name" value="SNF2-like_sf"/>
</dbReference>
<dbReference type="STRING" id="857967.G0QWX3"/>
<dbReference type="EMBL" id="GL984021">
    <property type="protein sequence ID" value="EGR30279.1"/>
    <property type="molecule type" value="Genomic_DNA"/>
</dbReference>
<dbReference type="SMART" id="SM00487">
    <property type="entry name" value="DEXDc"/>
    <property type="match status" value="1"/>
</dbReference>
<feature type="domain" description="RING-type" evidence="6">
    <location>
        <begin position="414"/>
        <end position="452"/>
    </location>
</feature>
<dbReference type="Proteomes" id="UP000008983">
    <property type="component" value="Unassembled WGS sequence"/>
</dbReference>
<accession>G0QWX3</accession>
<dbReference type="PANTHER" id="PTHR45626:SF22">
    <property type="entry name" value="DNA REPAIR PROTEIN RAD5"/>
    <property type="match status" value="1"/>
</dbReference>
<dbReference type="Gene3D" id="3.40.50.10810">
    <property type="entry name" value="Tandem AAA-ATPase domain"/>
    <property type="match status" value="1"/>
</dbReference>
<dbReference type="Pfam" id="PF00271">
    <property type="entry name" value="Helicase_C"/>
    <property type="match status" value="1"/>
</dbReference>
<dbReference type="CDD" id="cd18008">
    <property type="entry name" value="DEXDc_SHPRH-like"/>
    <property type="match status" value="1"/>
</dbReference>
<name>G0QWX3_ICHMU</name>
<organism evidence="9 10">
    <name type="scientific">Ichthyophthirius multifiliis</name>
    <name type="common">White spot disease agent</name>
    <name type="synonym">Ich</name>
    <dbReference type="NCBI Taxonomy" id="5932"/>
    <lineage>
        <taxon>Eukaryota</taxon>
        <taxon>Sar</taxon>
        <taxon>Alveolata</taxon>
        <taxon>Ciliophora</taxon>
        <taxon>Intramacronucleata</taxon>
        <taxon>Oligohymenophorea</taxon>
        <taxon>Hymenostomatida</taxon>
        <taxon>Ophryoglenina</taxon>
        <taxon>Ichthyophthirius</taxon>
    </lineage>
</organism>
<dbReference type="SMART" id="SM00490">
    <property type="entry name" value="HELICc"/>
    <property type="match status" value="1"/>
</dbReference>
<dbReference type="Gene3D" id="3.30.40.10">
    <property type="entry name" value="Zinc/RING finger domain, C3HC4 (zinc finger)"/>
    <property type="match status" value="1"/>
</dbReference>
<dbReference type="Gene3D" id="3.40.50.300">
    <property type="entry name" value="P-loop containing nucleotide triphosphate hydrolases"/>
    <property type="match status" value="1"/>
</dbReference>
<dbReference type="GO" id="GO:0006281">
    <property type="term" value="P:DNA repair"/>
    <property type="evidence" value="ECO:0007669"/>
    <property type="project" value="TreeGrafter"/>
</dbReference>
<dbReference type="CDD" id="cd18793">
    <property type="entry name" value="SF2_C_SNF"/>
    <property type="match status" value="1"/>
</dbReference>
<dbReference type="SUPFAM" id="SSF52540">
    <property type="entry name" value="P-loop containing nucleoside triphosphate hydrolases"/>
    <property type="match status" value="2"/>
</dbReference>
<dbReference type="InterPro" id="IPR049730">
    <property type="entry name" value="SNF2/RAD54-like_C"/>
</dbReference>
<dbReference type="PROSITE" id="PS50089">
    <property type="entry name" value="ZF_RING_2"/>
    <property type="match status" value="1"/>
</dbReference>
<dbReference type="InParanoid" id="G0QWX3"/>
<dbReference type="GeneID" id="14906389"/>
<evidence type="ECO:0000256" key="4">
    <source>
        <dbReference type="ARBA" id="ARBA00022840"/>
    </source>
</evidence>
<dbReference type="InterPro" id="IPR001841">
    <property type="entry name" value="Znf_RING"/>
</dbReference>
<dbReference type="InterPro" id="IPR027417">
    <property type="entry name" value="P-loop_NTPase"/>
</dbReference>
<dbReference type="Pfam" id="PF13920">
    <property type="entry name" value="zf-C3HC4_3"/>
    <property type="match status" value="1"/>
</dbReference>
<dbReference type="GO" id="GO:0005524">
    <property type="term" value="F:ATP binding"/>
    <property type="evidence" value="ECO:0007669"/>
    <property type="project" value="UniProtKB-KW"/>
</dbReference>
<dbReference type="InterPro" id="IPR014001">
    <property type="entry name" value="Helicase_ATP-bd"/>
</dbReference>
<sequence>MTTGLSWMLYREGHIQKEVLFGQNIEKLEQDRKLNTLFEEIELPDGQKIYHNQFNGYISDIFQQEKQVRGGILADQMGLGKTLMSISLIQYDLEKNRRKKGQLGTLIVLTVTTLGQWRNEIDKFSVQGSVKVLSFYEKRDSMEGNIVDYDIVLTTYGVLGIEFKKKDKSIIFKNNWRRVILDEAQKIKSKESQVSEACYFLKSEFKWALTGTPLENKIDDLYSLFKFLEVNAFSEWRFWKKYVSLGNSSGQFGMNTDVLHALLKPIILRRQKDCKYQDGKDIISLPKKNIYLTKIQLDKGEKRLYQMIHDKSQNIFNQLNQEKLIEKNYIHVFQIINKLRQLCVHPSLAFPNLNDLDFKEGNEQQIEDQLEIFFGKFQKLKEDNNNKNNKNVQISESYKNQLINQIKNKEFQQCLVCFEDIIIHSISKCGHVLCKNCFQYSILQNKNCPMCRTSLTLEELTEIIIEDDDFVQPKEYLDFDKVSGSKLKKILELIDEIHNKKEQVIIFSQYVRMLSVLEYQLCKKGISCRKLDGKTSAKNKSEIVKLFTKEFQNKLLFQKPTALLASLKVASVGLNLVGANNVILCDPWWNPAIEDQAVERVHRIGQNKEVFVWRIICEDTIEERIHQLHEVKRKMINNALTFNKNQNQNNAIQDLIYIMQ</sequence>
<dbReference type="PANTHER" id="PTHR45626">
    <property type="entry name" value="TRANSCRIPTION TERMINATION FACTOR 2-RELATED"/>
    <property type="match status" value="1"/>
</dbReference>
<dbReference type="eggNOG" id="KOG1001">
    <property type="taxonomic scope" value="Eukaryota"/>
</dbReference>
<evidence type="ECO:0000256" key="5">
    <source>
        <dbReference type="PROSITE-ProRule" id="PRU00175"/>
    </source>
</evidence>